<feature type="compositionally biased region" description="Basic and acidic residues" evidence="1">
    <location>
        <begin position="46"/>
        <end position="56"/>
    </location>
</feature>
<evidence type="ECO:0000313" key="2">
    <source>
        <dbReference type="EMBL" id="TQQ79312.1"/>
    </source>
</evidence>
<name>A0A8J8PAE5_9EURY</name>
<keyword evidence="3" id="KW-1185">Reference proteome</keyword>
<protein>
    <recommendedName>
        <fullName evidence="4">Small CPxCG-related zinc finger protein</fullName>
    </recommendedName>
</protein>
<evidence type="ECO:0000256" key="1">
    <source>
        <dbReference type="SAM" id="MobiDB-lite"/>
    </source>
</evidence>
<evidence type="ECO:0008006" key="4">
    <source>
        <dbReference type="Google" id="ProtNLM"/>
    </source>
</evidence>
<dbReference type="InterPro" id="IPR055985">
    <property type="entry name" value="DUF7563"/>
</dbReference>
<dbReference type="Pfam" id="PF24444">
    <property type="entry name" value="DUF7563"/>
    <property type="match status" value="1"/>
</dbReference>
<sequence length="71" mass="7959">MSEYDTDSSRRCNRCGTAVSRRFIRVFGMGDTVHGCLDCRPRRELSQGDAARRDTDTADGDTLTAWKRSGN</sequence>
<dbReference type="OrthoDB" id="195311at2157"/>
<dbReference type="EMBL" id="RKLU01000005">
    <property type="protein sequence ID" value="TQQ79312.1"/>
    <property type="molecule type" value="Genomic_DNA"/>
</dbReference>
<dbReference type="Proteomes" id="UP000705823">
    <property type="component" value="Unassembled WGS sequence"/>
</dbReference>
<comment type="caution">
    <text evidence="2">The sequence shown here is derived from an EMBL/GenBank/DDBJ whole genome shotgun (WGS) entry which is preliminary data.</text>
</comment>
<dbReference type="RefSeq" id="WP_142980348.1">
    <property type="nucleotide sequence ID" value="NZ_RKLU01000005.1"/>
</dbReference>
<reference evidence="2" key="1">
    <citation type="submission" date="2019-02" db="EMBL/GenBank/DDBJ databases">
        <title>Halonotius sp. a new haloarchaeum isolated from saline soil.</title>
        <authorList>
            <person name="Duran-Viseras A."/>
            <person name="Sanchez-Porro C."/>
            <person name="Ventosa A."/>
        </authorList>
    </citation>
    <scope>NUCLEOTIDE SEQUENCE</scope>
    <source>
        <strain evidence="2">F15B</strain>
    </source>
</reference>
<organism evidence="2 3">
    <name type="scientific">Halonotius terrestris</name>
    <dbReference type="NCBI Taxonomy" id="2487750"/>
    <lineage>
        <taxon>Archaea</taxon>
        <taxon>Methanobacteriati</taxon>
        <taxon>Methanobacteriota</taxon>
        <taxon>Stenosarchaea group</taxon>
        <taxon>Halobacteria</taxon>
        <taxon>Halobacteriales</taxon>
        <taxon>Haloferacaceae</taxon>
        <taxon>Halonotius</taxon>
    </lineage>
</organism>
<feature type="region of interest" description="Disordered" evidence="1">
    <location>
        <begin position="46"/>
        <end position="71"/>
    </location>
</feature>
<gene>
    <name evidence="2" type="ORF">EGH24_11820</name>
</gene>
<proteinExistence type="predicted"/>
<accession>A0A8J8PAE5</accession>
<dbReference type="AlphaFoldDB" id="A0A8J8PAE5"/>
<evidence type="ECO:0000313" key="3">
    <source>
        <dbReference type="Proteomes" id="UP000705823"/>
    </source>
</evidence>